<evidence type="ECO:0000256" key="6">
    <source>
        <dbReference type="ARBA" id="ARBA00023136"/>
    </source>
</evidence>
<comment type="similarity">
    <text evidence="2">Belongs to the UPF0702 family.</text>
</comment>
<dbReference type="PANTHER" id="PTHR34582:SF6">
    <property type="entry name" value="UPF0702 TRANSMEMBRANE PROTEIN YCAP"/>
    <property type="match status" value="1"/>
</dbReference>
<evidence type="ECO:0000256" key="4">
    <source>
        <dbReference type="ARBA" id="ARBA00022692"/>
    </source>
</evidence>
<dbReference type="Gene3D" id="3.30.240.20">
    <property type="entry name" value="bsu07140 like domains"/>
    <property type="match status" value="2"/>
</dbReference>
<evidence type="ECO:0000313" key="9">
    <source>
        <dbReference type="EMBL" id="SMG48967.1"/>
    </source>
</evidence>
<organism evidence="9 10">
    <name type="scientific">Paenibacillus aquistagni</name>
    <dbReference type="NCBI Taxonomy" id="1852522"/>
    <lineage>
        <taxon>Bacteria</taxon>
        <taxon>Bacillati</taxon>
        <taxon>Bacillota</taxon>
        <taxon>Bacilli</taxon>
        <taxon>Bacillales</taxon>
        <taxon>Paenibacillaceae</taxon>
        <taxon>Paenibacillus</taxon>
    </lineage>
</organism>
<accession>A0A1X7L5T8</accession>
<evidence type="ECO:0000256" key="1">
    <source>
        <dbReference type="ARBA" id="ARBA00004651"/>
    </source>
</evidence>
<dbReference type="PANTHER" id="PTHR34582">
    <property type="entry name" value="UPF0702 TRANSMEMBRANE PROTEIN YCAP"/>
    <property type="match status" value="1"/>
</dbReference>
<feature type="transmembrane region" description="Helical" evidence="7">
    <location>
        <begin position="6"/>
        <end position="25"/>
    </location>
</feature>
<keyword evidence="3" id="KW-1003">Cell membrane</keyword>
<dbReference type="STRING" id="1852522.SAMN06295960_2995"/>
<feature type="domain" description="YetF C-terminal" evidence="8">
    <location>
        <begin position="77"/>
        <end position="197"/>
    </location>
</feature>
<evidence type="ECO:0000259" key="8">
    <source>
        <dbReference type="Pfam" id="PF04239"/>
    </source>
</evidence>
<proteinExistence type="inferred from homology"/>
<dbReference type="GO" id="GO:0005886">
    <property type="term" value="C:plasma membrane"/>
    <property type="evidence" value="ECO:0007669"/>
    <property type="project" value="UniProtKB-SubCell"/>
</dbReference>
<dbReference type="Proteomes" id="UP000193834">
    <property type="component" value="Unassembled WGS sequence"/>
</dbReference>
<dbReference type="Pfam" id="PF04239">
    <property type="entry name" value="DUF421"/>
    <property type="match status" value="1"/>
</dbReference>
<sequence>MILLRIITIFPLVLFVNLFMGRRAIGEMPVFDFLIILALGSVVGADIADPDIKHFPTAFAILAIGFLQKCFSIGVIKWPWFGKLVTFEPLIVIYKGKLIYRQLNKVKYSMDNILQMLREEQIFDVEQVDLAILEANGKLSIMEKAGATSKSSVAYPIVREGRLDANVLAALQIKELEVLEMIEPHNIPLSDIFLATINDNRELHISKYYEEDHQQLPPVYH</sequence>
<gene>
    <name evidence="9" type="ORF">SAMN06295960_2995</name>
</gene>
<evidence type="ECO:0000256" key="5">
    <source>
        <dbReference type="ARBA" id="ARBA00022989"/>
    </source>
</evidence>
<keyword evidence="4 7" id="KW-0812">Transmembrane</keyword>
<dbReference type="AlphaFoldDB" id="A0A1X7L5T8"/>
<comment type="subcellular location">
    <subcellularLocation>
        <location evidence="1">Cell membrane</location>
        <topology evidence="1">Multi-pass membrane protein</topology>
    </subcellularLocation>
</comment>
<name>A0A1X7L5T8_9BACL</name>
<evidence type="ECO:0000256" key="3">
    <source>
        <dbReference type="ARBA" id="ARBA00022475"/>
    </source>
</evidence>
<reference evidence="9 10" key="1">
    <citation type="submission" date="2017-04" db="EMBL/GenBank/DDBJ databases">
        <authorList>
            <person name="Afonso C.L."/>
            <person name="Miller P.J."/>
            <person name="Scott M.A."/>
            <person name="Spackman E."/>
            <person name="Goraichik I."/>
            <person name="Dimitrov K.M."/>
            <person name="Suarez D.L."/>
            <person name="Swayne D.E."/>
        </authorList>
    </citation>
    <scope>NUCLEOTIDE SEQUENCE [LARGE SCALE GENOMIC DNA]</scope>
    <source>
        <strain evidence="9 10">11</strain>
    </source>
</reference>
<dbReference type="InterPro" id="IPR023090">
    <property type="entry name" value="UPF0702_alpha/beta_dom_sf"/>
</dbReference>
<evidence type="ECO:0000256" key="7">
    <source>
        <dbReference type="SAM" id="Phobius"/>
    </source>
</evidence>
<dbReference type="InterPro" id="IPR007353">
    <property type="entry name" value="DUF421"/>
</dbReference>
<keyword evidence="10" id="KW-1185">Reference proteome</keyword>
<keyword evidence="6 7" id="KW-0472">Membrane</keyword>
<protein>
    <submittedName>
        <fullName evidence="9">Uncharacterized membrane protein YcaP, DUF421 family</fullName>
    </submittedName>
</protein>
<evidence type="ECO:0000256" key="2">
    <source>
        <dbReference type="ARBA" id="ARBA00006448"/>
    </source>
</evidence>
<evidence type="ECO:0000313" key="10">
    <source>
        <dbReference type="Proteomes" id="UP000193834"/>
    </source>
</evidence>
<keyword evidence="5 7" id="KW-1133">Transmembrane helix</keyword>
<dbReference type="EMBL" id="FXAZ01000004">
    <property type="protein sequence ID" value="SMG48967.1"/>
    <property type="molecule type" value="Genomic_DNA"/>
</dbReference>